<feature type="domain" description="GST N-terminal" evidence="4">
    <location>
        <begin position="2"/>
        <end position="81"/>
    </location>
</feature>
<sequence>MTSLKLYCAWFCPFAQRAWVALLEKNVPFQYIEHNPYKKKTAEFLALNPRGLVPVIVDNGQSIYESHICIEYVDEVGSPNVRLLPADPMKRAKVKLMCEYISREIIPLWYGMLLKQGKDVQEGIKAMLLENLKTLMTMKITDGPYLMGQEFGMADIMLVPFTVRFPVLEFYRGFKIPSEEEFSVLREWIKASHDRKHVKDTAPDKRRIIEVYKSYADGTANVRSKF</sequence>
<dbReference type="Gene3D" id="1.20.1050.10">
    <property type="match status" value="1"/>
</dbReference>
<evidence type="ECO:0000313" key="6">
    <source>
        <dbReference type="EMBL" id="KAK3095900.1"/>
    </source>
</evidence>
<dbReference type="GO" id="GO:0004364">
    <property type="term" value="F:glutathione transferase activity"/>
    <property type="evidence" value="ECO:0007669"/>
    <property type="project" value="UniProtKB-UniRule"/>
</dbReference>
<dbReference type="Pfam" id="PF16865">
    <property type="entry name" value="GST_C_5"/>
    <property type="match status" value="1"/>
</dbReference>
<dbReference type="GO" id="GO:0050610">
    <property type="term" value="F:methylarsonate reductase activity"/>
    <property type="evidence" value="ECO:0007669"/>
    <property type="project" value="UniProtKB-UniRule"/>
</dbReference>
<dbReference type="InterPro" id="IPR036282">
    <property type="entry name" value="Glutathione-S-Trfase_C_sf"/>
</dbReference>
<dbReference type="GO" id="GO:0045174">
    <property type="term" value="F:glutathione dehydrogenase (ascorbate) activity"/>
    <property type="evidence" value="ECO:0007669"/>
    <property type="project" value="UniProtKB-UniRule"/>
</dbReference>
<dbReference type="EC" id="1.20.4.2" evidence="3"/>
<dbReference type="Proteomes" id="UP001186944">
    <property type="component" value="Unassembled WGS sequence"/>
</dbReference>
<dbReference type="PANTHER" id="PTHR43968">
    <property type="match status" value="1"/>
</dbReference>
<dbReference type="InterPro" id="IPR040079">
    <property type="entry name" value="Glutathione_S-Trfase"/>
</dbReference>
<dbReference type="InterPro" id="IPR005442">
    <property type="entry name" value="GST_omega"/>
</dbReference>
<protein>
    <recommendedName>
        <fullName evidence="3">Glutathione S-transferase omega</fullName>
        <shortName evidence="3">GSTO</shortName>
        <ecNumber evidence="3">1.20.4.2</ecNumber>
        <ecNumber evidence="3">1.8.5.1</ecNumber>
        <ecNumber evidence="3">2.5.1.18</ecNumber>
    </recommendedName>
    <alternativeName>
        <fullName evidence="3">Glutathione-dependent dehydroascorbate reductase</fullName>
    </alternativeName>
    <alternativeName>
        <fullName evidence="3">Monomethylarsonic acid reductase</fullName>
    </alternativeName>
</protein>
<dbReference type="CDD" id="cd00570">
    <property type="entry name" value="GST_N_family"/>
    <property type="match status" value="1"/>
</dbReference>
<dbReference type="Pfam" id="PF13409">
    <property type="entry name" value="GST_N_2"/>
    <property type="match status" value="1"/>
</dbReference>
<evidence type="ECO:0000259" key="5">
    <source>
        <dbReference type="PROSITE" id="PS50405"/>
    </source>
</evidence>
<accession>A0AA88YA74</accession>
<reference evidence="6" key="1">
    <citation type="submission" date="2019-08" db="EMBL/GenBank/DDBJ databases">
        <title>The improved chromosome-level genome for the pearl oyster Pinctada fucata martensii using PacBio sequencing and Hi-C.</title>
        <authorList>
            <person name="Zheng Z."/>
        </authorList>
    </citation>
    <scope>NUCLEOTIDE SEQUENCE</scope>
    <source>
        <strain evidence="6">ZZ-2019</strain>
        <tissue evidence="6">Adductor muscle</tissue>
    </source>
</reference>
<comment type="caution">
    <text evidence="6">The sequence shown here is derived from an EMBL/GenBank/DDBJ whole genome shotgun (WGS) entry which is preliminary data.</text>
</comment>
<gene>
    <name evidence="6" type="ORF">FSP39_020537</name>
</gene>
<dbReference type="EC" id="2.5.1.18" evidence="3"/>
<dbReference type="GO" id="GO:0006749">
    <property type="term" value="P:glutathione metabolic process"/>
    <property type="evidence" value="ECO:0007669"/>
    <property type="project" value="UniProtKB-UniRule"/>
</dbReference>
<organism evidence="6 7">
    <name type="scientific">Pinctada imbricata</name>
    <name type="common">Atlantic pearl-oyster</name>
    <name type="synonym">Pinctada martensii</name>
    <dbReference type="NCBI Taxonomy" id="66713"/>
    <lineage>
        <taxon>Eukaryota</taxon>
        <taxon>Metazoa</taxon>
        <taxon>Spiralia</taxon>
        <taxon>Lophotrochozoa</taxon>
        <taxon>Mollusca</taxon>
        <taxon>Bivalvia</taxon>
        <taxon>Autobranchia</taxon>
        <taxon>Pteriomorphia</taxon>
        <taxon>Pterioida</taxon>
        <taxon>Pterioidea</taxon>
        <taxon>Pteriidae</taxon>
        <taxon>Pinctada</taxon>
    </lineage>
</organism>
<dbReference type="InterPro" id="IPR041695">
    <property type="entry name" value="GST_C_5"/>
</dbReference>
<dbReference type="GO" id="GO:0005737">
    <property type="term" value="C:cytoplasm"/>
    <property type="evidence" value="ECO:0007669"/>
    <property type="project" value="InterPro"/>
</dbReference>
<comment type="catalytic activity">
    <reaction evidence="3">
        <text>L-dehydroascorbate + 2 glutathione = glutathione disulfide + L-ascorbate</text>
        <dbReference type="Rhea" id="RHEA:24424"/>
        <dbReference type="ChEBI" id="CHEBI:38290"/>
        <dbReference type="ChEBI" id="CHEBI:57925"/>
        <dbReference type="ChEBI" id="CHEBI:58297"/>
        <dbReference type="ChEBI" id="CHEBI:58539"/>
        <dbReference type="EC" id="1.8.5.1"/>
    </reaction>
</comment>
<keyword evidence="3" id="KW-0808">Transferase</keyword>
<evidence type="ECO:0000313" key="7">
    <source>
        <dbReference type="Proteomes" id="UP001186944"/>
    </source>
</evidence>
<proteinExistence type="inferred from homology"/>
<dbReference type="PROSITE" id="PS50404">
    <property type="entry name" value="GST_NTER"/>
    <property type="match status" value="1"/>
</dbReference>
<dbReference type="PRINTS" id="PR01625">
    <property type="entry name" value="GSTRNSFRASEO"/>
</dbReference>
<comment type="catalytic activity">
    <reaction evidence="3">
        <text>methylarsonate + 2 glutathione + H(+) = methylarsonous acid + glutathione disulfide + H2O</text>
        <dbReference type="Rhea" id="RHEA:15969"/>
        <dbReference type="ChEBI" id="CHEBI:15377"/>
        <dbReference type="ChEBI" id="CHEBI:15378"/>
        <dbReference type="ChEBI" id="CHEBI:17826"/>
        <dbReference type="ChEBI" id="CHEBI:33409"/>
        <dbReference type="ChEBI" id="CHEBI:57925"/>
        <dbReference type="ChEBI" id="CHEBI:58297"/>
        <dbReference type="EC" id="1.20.4.2"/>
    </reaction>
</comment>
<keyword evidence="7" id="KW-1185">Reference proteome</keyword>
<dbReference type="EMBL" id="VSWD01000008">
    <property type="protein sequence ID" value="KAK3095900.1"/>
    <property type="molecule type" value="Genomic_DNA"/>
</dbReference>
<dbReference type="EC" id="1.8.5.1" evidence="3"/>
<evidence type="ECO:0000256" key="1">
    <source>
        <dbReference type="ARBA" id="ARBA00011067"/>
    </source>
</evidence>
<dbReference type="SFLD" id="SFLDS00019">
    <property type="entry name" value="Glutathione_Transferase_(cytos"/>
    <property type="match status" value="1"/>
</dbReference>
<evidence type="ECO:0000259" key="4">
    <source>
        <dbReference type="PROSITE" id="PS50404"/>
    </source>
</evidence>
<dbReference type="InterPro" id="IPR036249">
    <property type="entry name" value="Thioredoxin-like_sf"/>
</dbReference>
<dbReference type="SUPFAM" id="SSF52833">
    <property type="entry name" value="Thioredoxin-like"/>
    <property type="match status" value="1"/>
</dbReference>
<dbReference type="InterPro" id="IPR010987">
    <property type="entry name" value="Glutathione-S-Trfase_C-like"/>
</dbReference>
<comment type="catalytic activity">
    <reaction evidence="3">
        <text>RX + glutathione = an S-substituted glutathione + a halide anion + H(+)</text>
        <dbReference type="Rhea" id="RHEA:16437"/>
        <dbReference type="ChEBI" id="CHEBI:15378"/>
        <dbReference type="ChEBI" id="CHEBI:16042"/>
        <dbReference type="ChEBI" id="CHEBI:17792"/>
        <dbReference type="ChEBI" id="CHEBI:57925"/>
        <dbReference type="ChEBI" id="CHEBI:90779"/>
        <dbReference type="EC" id="2.5.1.18"/>
    </reaction>
</comment>
<keyword evidence="2 3" id="KW-0560">Oxidoreductase</keyword>
<evidence type="ECO:0000256" key="3">
    <source>
        <dbReference type="RuleBase" id="RU368071"/>
    </source>
</evidence>
<dbReference type="PANTHER" id="PTHR43968:SF6">
    <property type="entry name" value="GLUTATHIONE S-TRANSFERASE OMEGA"/>
    <property type="match status" value="1"/>
</dbReference>
<dbReference type="InterPro" id="IPR050983">
    <property type="entry name" value="GST_Omega/HSP26"/>
</dbReference>
<comment type="function">
    <text evidence="3">Exhibits glutathione-dependent thiol transferase activity. Has high dehydroascorbate reductase activity and may contribute to the recycling of ascorbic acid. Participates in the biotransformation of inorganic arsenic and reduces monomethylarsonic acid (MMA).</text>
</comment>
<dbReference type="Gene3D" id="3.40.30.10">
    <property type="entry name" value="Glutaredoxin"/>
    <property type="match status" value="1"/>
</dbReference>
<evidence type="ECO:0000256" key="2">
    <source>
        <dbReference type="ARBA" id="ARBA00023002"/>
    </source>
</evidence>
<dbReference type="SUPFAM" id="SSF47616">
    <property type="entry name" value="GST C-terminal domain-like"/>
    <property type="match status" value="1"/>
</dbReference>
<dbReference type="SFLD" id="SFLDG00358">
    <property type="entry name" value="Main_(cytGST)"/>
    <property type="match status" value="1"/>
</dbReference>
<feature type="domain" description="GST C-terminal" evidence="5">
    <location>
        <begin position="87"/>
        <end position="215"/>
    </location>
</feature>
<dbReference type="PROSITE" id="PS50405">
    <property type="entry name" value="GST_CTER"/>
    <property type="match status" value="1"/>
</dbReference>
<dbReference type="AlphaFoldDB" id="A0AA88YA74"/>
<name>A0AA88YA74_PINIB</name>
<comment type="similarity">
    <text evidence="1 3">Belongs to the GST superfamily. Omega family.</text>
</comment>
<dbReference type="InterPro" id="IPR004045">
    <property type="entry name" value="Glutathione_S-Trfase_N"/>
</dbReference>